<keyword evidence="3 14" id="KW-0444">Lipid biosynthesis</keyword>
<dbReference type="PANTHER" id="PTHR11771">
    <property type="entry name" value="LIPOXYGENASE"/>
    <property type="match status" value="1"/>
</dbReference>
<dbReference type="PROSITE" id="PS00711">
    <property type="entry name" value="LIPOXYGENASE_1"/>
    <property type="match status" value="1"/>
</dbReference>
<dbReference type="Gene3D" id="2.60.60.20">
    <property type="entry name" value="PLAT/LH2 domain"/>
    <property type="match status" value="1"/>
</dbReference>
<evidence type="ECO:0000256" key="10">
    <source>
        <dbReference type="ARBA" id="ARBA00023098"/>
    </source>
</evidence>
<keyword evidence="11 14" id="KW-0275">Fatty acid biosynthesis</keyword>
<sequence length="831" mass="95482">MIQCCQNLVDRLKTVRHDSARFQVIKGKVVIQGNLGRCGPGKLVSLQLCSTTVVDQITRRGKLCEAAHLKVGGISQHEGIYISTFKISFRVEKEFGFPGALIVKSMHKTEFFLKCVRLELHGGLTAYFDCHSWVYPISKTNVDRVFFSNKSYVPTQTPTGLRHLREEELKKLRGNGRGERKEWDRIYDYDKYNDLGDPDKGPDLARPVLGGSAHHPYPRRGRTGRAPSARDPSSESRLELLDVINIYVPRDERFSPLKMSEFIKNSIEAIVHFLIPVAKSFFQKDIQNFTTFREIRELFNDRNRILDNVVAEKLKKLVPQELMAQIVKTIRENSTKFPVPQIIQEADDFGWQSDIEFGREMLAGINPMLIRQLEAIKERRLYILDHHDTLMPFLRRINALGGLCIYASRTLLFLRNDAALKPVAIELSLPLNDEDQGSREDNLSDEGWWDDKRVFFPATSGTERALWQLAKAHVAINDSGHHQLISHWLHTHAVVEPFIIATRRQLSSMHPVHKLLHPHFKDTMHINALARGILLNAGGIFEKTMFPGKYALELSSAIYKDWRFDEQALPKDLLKRKMAVPDLDAPSGVRLVFTDYPYALDGLDIWCAIKKWVHKYCSIFYRNDVSVRNDSEIQEWWFEIRQVGHGDKRNENWWFKMDNLSELEEALTIIIWIASALHASVNFGQYGYAGYMPNRPSLGRRFIPDEGTPEFAEFLRNPDAFFLKTVPNRFQTTLGIALIEILSKHASDEVYLGQRESEEWTDNEQVIGAFQEFQRELQQIEKKIIERNQDLKLKNRSGPRVIPYTLLYPDTSNVSKKGGLTGKGVPNSVSI</sequence>
<dbReference type="FunFam" id="1.20.245.10:FF:000002">
    <property type="entry name" value="Lipoxygenase"/>
    <property type="match status" value="1"/>
</dbReference>
<gene>
    <name evidence="19" type="ORF">AMTR_s00066p00077770</name>
</gene>
<dbReference type="InterPro" id="IPR036226">
    <property type="entry name" value="LipOase_C_sf"/>
</dbReference>
<evidence type="ECO:0000313" key="20">
    <source>
        <dbReference type="Proteomes" id="UP000017836"/>
    </source>
</evidence>
<dbReference type="GO" id="GO:0046872">
    <property type="term" value="F:metal ion binding"/>
    <property type="evidence" value="ECO:0007669"/>
    <property type="project" value="UniProtKB-UniRule"/>
</dbReference>
<dbReference type="PROSITE" id="PS50095">
    <property type="entry name" value="PLAT"/>
    <property type="match status" value="1"/>
</dbReference>
<dbReference type="Gene3D" id="1.20.245.10">
    <property type="entry name" value="Lipoxygenase-1, Domain 5"/>
    <property type="match status" value="1"/>
</dbReference>
<feature type="coiled-coil region" evidence="15">
    <location>
        <begin position="763"/>
        <end position="790"/>
    </location>
</feature>
<dbReference type="PRINTS" id="PR00087">
    <property type="entry name" value="LIPOXYGENASE"/>
</dbReference>
<comment type="pathway">
    <text evidence="14">Lipid metabolism; oxylipin biosynthesis.</text>
</comment>
<dbReference type="FunFam" id="4.10.375.10:FF:000001">
    <property type="entry name" value="Lipoxygenase"/>
    <property type="match status" value="1"/>
</dbReference>
<dbReference type="PROSITE" id="PS00081">
    <property type="entry name" value="LIPOXYGENASE_2"/>
    <property type="match status" value="1"/>
</dbReference>
<keyword evidence="15" id="KW-0175">Coiled coil</keyword>
<dbReference type="PRINTS" id="PR00468">
    <property type="entry name" value="PLTLPOXGNASE"/>
</dbReference>
<evidence type="ECO:0000256" key="6">
    <source>
        <dbReference type="ARBA" id="ARBA00022832"/>
    </source>
</evidence>
<evidence type="ECO:0000259" key="18">
    <source>
        <dbReference type="PROSITE" id="PS51393"/>
    </source>
</evidence>
<dbReference type="SUPFAM" id="SSF49723">
    <property type="entry name" value="Lipase/lipooxygenase domain (PLAT/LH2 domain)"/>
    <property type="match status" value="1"/>
</dbReference>
<keyword evidence="9 13" id="KW-0408">Iron</keyword>
<comment type="function">
    <text evidence="14">Plant lipoxygenase may be involved in a number of diverse aspects of plant physiology including growth and development, pest resistance, and senescence or responses to wounding.</text>
</comment>
<dbReference type="InterPro" id="IPR001024">
    <property type="entry name" value="PLAT/LH2_dom"/>
</dbReference>
<comment type="caution">
    <text evidence="12">Lacks conserved residue(s) required for the propagation of feature annotation.</text>
</comment>
<dbReference type="OMA" id="HWRFTEQ"/>
<keyword evidence="20" id="KW-1185">Reference proteome</keyword>
<dbReference type="GO" id="GO:0006633">
    <property type="term" value="P:fatty acid biosynthetic process"/>
    <property type="evidence" value="ECO:0007669"/>
    <property type="project" value="UniProtKB-KW"/>
</dbReference>
<evidence type="ECO:0000256" key="4">
    <source>
        <dbReference type="ARBA" id="ARBA00022723"/>
    </source>
</evidence>
<dbReference type="EC" id="1.13.11.-" evidence="14"/>
<proteinExistence type="inferred from homology"/>
<evidence type="ECO:0000256" key="13">
    <source>
        <dbReference type="RuleBase" id="RU003974"/>
    </source>
</evidence>
<dbReference type="OrthoDB" id="407298at2759"/>
<dbReference type="Proteomes" id="UP000017836">
    <property type="component" value="Unassembled WGS sequence"/>
</dbReference>
<evidence type="ECO:0000256" key="5">
    <source>
        <dbReference type="ARBA" id="ARBA00022767"/>
    </source>
</evidence>
<dbReference type="Gene3D" id="4.10.372.10">
    <property type="entry name" value="Lipoxygenase-1, Domain 3"/>
    <property type="match status" value="1"/>
</dbReference>
<dbReference type="InterPro" id="IPR036392">
    <property type="entry name" value="PLAT/LH2_dom_sf"/>
</dbReference>
<dbReference type="Gene3D" id="4.10.375.10">
    <property type="entry name" value="Lipoxygenase-1, Domain 2"/>
    <property type="match status" value="1"/>
</dbReference>
<evidence type="ECO:0000256" key="14">
    <source>
        <dbReference type="RuleBase" id="RU003975"/>
    </source>
</evidence>
<keyword evidence="4 13" id="KW-0479">Metal-binding</keyword>
<dbReference type="UniPathway" id="UPA00382"/>
<dbReference type="AlphaFoldDB" id="U5DD53"/>
<accession>U5DD53</accession>
<evidence type="ECO:0000256" key="11">
    <source>
        <dbReference type="ARBA" id="ARBA00023160"/>
    </source>
</evidence>
<evidence type="ECO:0000313" key="19">
    <source>
        <dbReference type="EMBL" id="ERN20140.1"/>
    </source>
</evidence>
<dbReference type="Gene3D" id="3.10.450.60">
    <property type="match status" value="2"/>
</dbReference>
<keyword evidence="5 14" id="KW-0925">Oxylipin biosynthesis</keyword>
<feature type="domain" description="PLAT" evidence="17">
    <location>
        <begin position="24"/>
        <end position="148"/>
    </location>
</feature>
<dbReference type="SMART" id="SM00308">
    <property type="entry name" value="LH2"/>
    <property type="match status" value="1"/>
</dbReference>
<comment type="cofactor">
    <cofactor evidence="1 13">
        <name>Fe cation</name>
        <dbReference type="ChEBI" id="CHEBI:24875"/>
    </cofactor>
</comment>
<comment type="similarity">
    <text evidence="2 13">Belongs to the lipoxygenase family.</text>
</comment>
<dbReference type="GO" id="GO:0031408">
    <property type="term" value="P:oxylipin biosynthetic process"/>
    <property type="evidence" value="ECO:0007669"/>
    <property type="project" value="UniProtKB-UniRule"/>
</dbReference>
<dbReference type="PROSITE" id="PS51393">
    <property type="entry name" value="LIPOXYGENASE_3"/>
    <property type="match status" value="1"/>
</dbReference>
<keyword evidence="7 13" id="KW-0223">Dioxygenase</keyword>
<protein>
    <recommendedName>
        <fullName evidence="14">Lipoxygenase</fullName>
        <ecNumber evidence="14">1.13.11.-</ecNumber>
    </recommendedName>
</protein>
<dbReference type="InterPro" id="IPR013819">
    <property type="entry name" value="LipOase_C"/>
</dbReference>
<dbReference type="InterPro" id="IPR027433">
    <property type="entry name" value="Lipoxygenase_dom_3"/>
</dbReference>
<dbReference type="Pfam" id="PF01477">
    <property type="entry name" value="PLAT"/>
    <property type="match status" value="1"/>
</dbReference>
<keyword evidence="8 13" id="KW-0560">Oxidoreductase</keyword>
<dbReference type="SUPFAM" id="SSF48484">
    <property type="entry name" value="Lipoxigenase"/>
    <property type="match status" value="1"/>
</dbReference>
<feature type="domain" description="Lipoxygenase" evidence="18">
    <location>
        <begin position="151"/>
        <end position="831"/>
    </location>
</feature>
<evidence type="ECO:0000256" key="12">
    <source>
        <dbReference type="PROSITE-ProRule" id="PRU00152"/>
    </source>
</evidence>
<evidence type="ECO:0000256" key="16">
    <source>
        <dbReference type="SAM" id="MobiDB-lite"/>
    </source>
</evidence>
<evidence type="ECO:0000256" key="9">
    <source>
        <dbReference type="ARBA" id="ARBA00023004"/>
    </source>
</evidence>
<dbReference type="HOGENOM" id="CLU_004282_0_1_1"/>
<evidence type="ECO:0000256" key="7">
    <source>
        <dbReference type="ARBA" id="ARBA00022964"/>
    </source>
</evidence>
<evidence type="ECO:0000256" key="15">
    <source>
        <dbReference type="SAM" id="Coils"/>
    </source>
</evidence>
<keyword evidence="10" id="KW-0443">Lipid metabolism</keyword>
<keyword evidence="6" id="KW-0276">Fatty acid metabolism</keyword>
<organism evidence="19 20">
    <name type="scientific">Amborella trichopoda</name>
    <dbReference type="NCBI Taxonomy" id="13333"/>
    <lineage>
        <taxon>Eukaryota</taxon>
        <taxon>Viridiplantae</taxon>
        <taxon>Streptophyta</taxon>
        <taxon>Embryophyta</taxon>
        <taxon>Tracheophyta</taxon>
        <taxon>Spermatophyta</taxon>
        <taxon>Magnoliopsida</taxon>
        <taxon>Amborellales</taxon>
        <taxon>Amborellaceae</taxon>
        <taxon>Amborella</taxon>
    </lineage>
</organism>
<dbReference type="eggNOG" id="ENOG502QQSP">
    <property type="taxonomic scope" value="Eukaryota"/>
</dbReference>
<dbReference type="InterPro" id="IPR020833">
    <property type="entry name" value="LipOase_Fe_BS"/>
</dbReference>
<reference evidence="20" key="1">
    <citation type="journal article" date="2013" name="Science">
        <title>The Amborella genome and the evolution of flowering plants.</title>
        <authorList>
            <consortium name="Amborella Genome Project"/>
        </authorList>
    </citation>
    <scope>NUCLEOTIDE SEQUENCE [LARGE SCALE GENOMIC DNA]</scope>
</reference>
<dbReference type="InterPro" id="IPR001246">
    <property type="entry name" value="LipOase_plant"/>
</dbReference>
<dbReference type="GO" id="GO:0034440">
    <property type="term" value="P:lipid oxidation"/>
    <property type="evidence" value="ECO:0000318"/>
    <property type="project" value="GO_Central"/>
</dbReference>
<evidence type="ECO:0000256" key="2">
    <source>
        <dbReference type="ARBA" id="ARBA00009419"/>
    </source>
</evidence>
<dbReference type="Pfam" id="PF00305">
    <property type="entry name" value="Lipoxygenase"/>
    <property type="match status" value="1"/>
</dbReference>
<dbReference type="Gramene" id="ERN20140">
    <property type="protein sequence ID" value="ERN20140"/>
    <property type="gene ID" value="AMTR_s00066p00077770"/>
</dbReference>
<evidence type="ECO:0000256" key="1">
    <source>
        <dbReference type="ARBA" id="ARBA00001962"/>
    </source>
</evidence>
<evidence type="ECO:0000256" key="8">
    <source>
        <dbReference type="ARBA" id="ARBA00023002"/>
    </source>
</evidence>
<feature type="region of interest" description="Disordered" evidence="16">
    <location>
        <begin position="197"/>
        <end position="234"/>
    </location>
</feature>
<dbReference type="GO" id="GO:0016702">
    <property type="term" value="F:oxidoreductase activity, acting on single donors with incorporation of molecular oxygen, incorporation of two atoms of oxygen"/>
    <property type="evidence" value="ECO:0000318"/>
    <property type="project" value="GO_Central"/>
</dbReference>
<dbReference type="InterPro" id="IPR020834">
    <property type="entry name" value="LipOase_CS"/>
</dbReference>
<dbReference type="EMBL" id="KI392060">
    <property type="protein sequence ID" value="ERN20140.1"/>
    <property type="molecule type" value="Genomic_DNA"/>
</dbReference>
<evidence type="ECO:0000259" key="17">
    <source>
        <dbReference type="PROSITE" id="PS50095"/>
    </source>
</evidence>
<name>U5DD53_AMBTC</name>
<dbReference type="STRING" id="13333.U5DD53"/>
<evidence type="ECO:0000256" key="3">
    <source>
        <dbReference type="ARBA" id="ARBA00022516"/>
    </source>
</evidence>
<dbReference type="InterPro" id="IPR000907">
    <property type="entry name" value="LipOase"/>
</dbReference>